<organism evidence="2">
    <name type="scientific">Bradyrhizobium barranii subsp. barranii</name>
    <dbReference type="NCBI Taxonomy" id="2823807"/>
    <lineage>
        <taxon>Bacteria</taxon>
        <taxon>Pseudomonadati</taxon>
        <taxon>Pseudomonadota</taxon>
        <taxon>Alphaproteobacteria</taxon>
        <taxon>Hyphomicrobiales</taxon>
        <taxon>Nitrobacteraceae</taxon>
        <taxon>Bradyrhizobium</taxon>
        <taxon>Bradyrhizobium barranii</taxon>
    </lineage>
</organism>
<evidence type="ECO:0000256" key="1">
    <source>
        <dbReference type="SAM" id="Phobius"/>
    </source>
</evidence>
<dbReference type="AlphaFoldDB" id="A0A7Z0TVY2"/>
<dbReference type="RefSeq" id="WP_166342356.1">
    <property type="nucleotide sequence ID" value="NZ_CP088280.1"/>
</dbReference>
<protein>
    <submittedName>
        <fullName evidence="2">Uncharacterized protein</fullName>
    </submittedName>
</protein>
<evidence type="ECO:0000313" key="3">
    <source>
        <dbReference type="EMBL" id="UGX97121.1"/>
    </source>
</evidence>
<gene>
    <name evidence="3" type="ORF">G6321_00019105</name>
    <name evidence="2" type="ORF">G6321_49095</name>
</gene>
<keyword evidence="1" id="KW-1133">Transmembrane helix</keyword>
<sequence length="265" mass="29274">MVLPSGDDLTIILFLVGLAGTSVATGLSLLERKRKLVTRILFILTVLFGVLGGGWPWFRELSPKLTEVVTGLASNPVTWFVTIMVLATLLLSSRMGDKVHSPQLPSVSPVADRQHESVEFVQGIIIAAGMTPQTTSPVLLIADAKVSIARLRILLEYTYYSRSLNWAGWIKSRQVSLADLRDVVKGQSIKIPVATCKPDGSDVWWGGENDSAGNQIQKSRKYRAVLRFIDSSNQEQTYSFLLLRTSIHEAPYIAEVFTEKDLFPA</sequence>
<keyword evidence="1" id="KW-0812">Transmembrane</keyword>
<reference evidence="3 4" key="1">
    <citation type="journal article" date="2017" name="Syst. Appl. Microbiol.">
        <title>Soybeans inoculated with root zone soils of Canadian native legumes harbour diverse and novel Bradyrhizobium spp. that possess agricultural potential.</title>
        <authorList>
            <person name="Bromfield E.S.P."/>
            <person name="Cloutier S."/>
            <person name="Tambong J.T."/>
            <person name="Tran Thi T.V."/>
        </authorList>
    </citation>
    <scope>NUCLEOTIDE SEQUENCE [LARGE SCALE GENOMIC DNA]</scope>
    <source>
        <strain evidence="3 4">323S2</strain>
    </source>
</reference>
<evidence type="ECO:0000313" key="2">
    <source>
        <dbReference type="EMBL" id="NYY96092.1"/>
    </source>
</evidence>
<accession>A0A7Z0TVY2</accession>
<evidence type="ECO:0000313" key="4">
    <source>
        <dbReference type="Proteomes" id="UP000564836"/>
    </source>
</evidence>
<name>A0A7Z0TVY2_9BRAD</name>
<keyword evidence="1" id="KW-0472">Membrane</keyword>
<feature type="transmembrane region" description="Helical" evidence="1">
    <location>
        <begin position="37"/>
        <end position="57"/>
    </location>
</feature>
<proteinExistence type="predicted"/>
<dbReference type="Proteomes" id="UP000564836">
    <property type="component" value="Chromosome"/>
</dbReference>
<dbReference type="EMBL" id="JACBFH010000001">
    <property type="protein sequence ID" value="NYY96092.1"/>
    <property type="molecule type" value="Genomic_DNA"/>
</dbReference>
<reference evidence="3 4" key="3">
    <citation type="journal article" date="2022" name="Int. J. Syst. Evol. Microbiol.">
        <title>Strains of Bradyrhizobium barranii sp. nov. associated with legumes native to Canada are symbionts of soybeans and belong to different subspecies (subsp. barranii subsp. nov. and subsp. apii subsp. nov.) and symbiovars (sv. glycinearum and sv. septentrionale).</title>
        <authorList>
            <person name="Bromfield E.S.P."/>
            <person name="Cloutier S."/>
            <person name="Wasai-Hara S."/>
            <person name="Minamisawa K."/>
        </authorList>
    </citation>
    <scope>NUCLEOTIDE SEQUENCE [LARGE SCALE GENOMIC DNA]</scope>
    <source>
        <strain evidence="3 4">323S2</strain>
    </source>
</reference>
<reference evidence="2" key="2">
    <citation type="submission" date="2020-06" db="EMBL/GenBank/DDBJ databases">
        <title>Whole Genome Sequence of Bradyrhizobium sp. Strain 323S2.</title>
        <authorList>
            <person name="Bromfield E.S.P."/>
        </authorList>
    </citation>
    <scope>NUCLEOTIDE SEQUENCE [LARGE SCALE GENOMIC DNA]</scope>
    <source>
        <strain evidence="2">323S2</strain>
    </source>
</reference>
<dbReference type="EMBL" id="CP088280">
    <property type="protein sequence ID" value="UGX97121.1"/>
    <property type="molecule type" value="Genomic_DNA"/>
</dbReference>
<feature type="transmembrane region" description="Helical" evidence="1">
    <location>
        <begin position="77"/>
        <end position="93"/>
    </location>
</feature>
<feature type="transmembrane region" description="Helical" evidence="1">
    <location>
        <begin position="12"/>
        <end position="30"/>
    </location>
</feature>